<accession>A0A0A8Y6T7</accession>
<dbReference type="AlphaFoldDB" id="A0A0A8Y6T7"/>
<proteinExistence type="predicted"/>
<protein>
    <submittedName>
        <fullName evidence="1">Uncharacterized protein</fullName>
    </submittedName>
</protein>
<name>A0A0A8Y6T7_ARUDO</name>
<reference evidence="1" key="1">
    <citation type="submission" date="2014-09" db="EMBL/GenBank/DDBJ databases">
        <authorList>
            <person name="Magalhaes I.L.F."/>
            <person name="Oliveira U."/>
            <person name="Santos F.R."/>
            <person name="Vidigal T.H.D.A."/>
            <person name="Brescovit A.D."/>
            <person name="Santos A.J."/>
        </authorList>
    </citation>
    <scope>NUCLEOTIDE SEQUENCE</scope>
    <source>
        <tissue evidence="1">Shoot tissue taken approximately 20 cm above the soil surface</tissue>
    </source>
</reference>
<dbReference type="EMBL" id="GBRH01277077">
    <property type="protein sequence ID" value="JAD20818.1"/>
    <property type="molecule type" value="Transcribed_RNA"/>
</dbReference>
<sequence>MLVTSGQNPGSSLVHKGWLDFGLISLNILLPGSQ</sequence>
<reference evidence="1" key="2">
    <citation type="journal article" date="2015" name="Data Brief">
        <title>Shoot transcriptome of the giant reed, Arundo donax.</title>
        <authorList>
            <person name="Barrero R.A."/>
            <person name="Guerrero F.D."/>
            <person name="Moolhuijzen P."/>
            <person name="Goolsby J.A."/>
            <person name="Tidwell J."/>
            <person name="Bellgard S.E."/>
            <person name="Bellgard M.I."/>
        </authorList>
    </citation>
    <scope>NUCLEOTIDE SEQUENCE</scope>
    <source>
        <tissue evidence="1">Shoot tissue taken approximately 20 cm above the soil surface</tissue>
    </source>
</reference>
<evidence type="ECO:0000313" key="1">
    <source>
        <dbReference type="EMBL" id="JAD20818.1"/>
    </source>
</evidence>
<organism evidence="1">
    <name type="scientific">Arundo donax</name>
    <name type="common">Giant reed</name>
    <name type="synonym">Donax arundinaceus</name>
    <dbReference type="NCBI Taxonomy" id="35708"/>
    <lineage>
        <taxon>Eukaryota</taxon>
        <taxon>Viridiplantae</taxon>
        <taxon>Streptophyta</taxon>
        <taxon>Embryophyta</taxon>
        <taxon>Tracheophyta</taxon>
        <taxon>Spermatophyta</taxon>
        <taxon>Magnoliopsida</taxon>
        <taxon>Liliopsida</taxon>
        <taxon>Poales</taxon>
        <taxon>Poaceae</taxon>
        <taxon>PACMAD clade</taxon>
        <taxon>Arundinoideae</taxon>
        <taxon>Arundineae</taxon>
        <taxon>Arundo</taxon>
    </lineage>
</organism>